<dbReference type="SMART" id="SM00326">
    <property type="entry name" value="SH3"/>
    <property type="match status" value="1"/>
</dbReference>
<feature type="compositionally biased region" description="Low complexity" evidence="3">
    <location>
        <begin position="1101"/>
        <end position="1114"/>
    </location>
</feature>
<dbReference type="InterPro" id="IPR001452">
    <property type="entry name" value="SH3_domain"/>
</dbReference>
<feature type="compositionally biased region" description="Polar residues" evidence="3">
    <location>
        <begin position="1364"/>
        <end position="1375"/>
    </location>
</feature>
<feature type="compositionally biased region" description="Basic and acidic residues" evidence="3">
    <location>
        <begin position="1071"/>
        <end position="1082"/>
    </location>
</feature>
<feature type="compositionally biased region" description="Basic and acidic residues" evidence="3">
    <location>
        <begin position="936"/>
        <end position="955"/>
    </location>
</feature>
<dbReference type="Proteomes" id="UP000007110">
    <property type="component" value="Unassembled WGS sequence"/>
</dbReference>
<dbReference type="SUPFAM" id="SSF48065">
    <property type="entry name" value="DBL homology domain (DH-domain)"/>
    <property type="match status" value="1"/>
</dbReference>
<organism evidence="6 7">
    <name type="scientific">Strongylocentrotus purpuratus</name>
    <name type="common">Purple sea urchin</name>
    <dbReference type="NCBI Taxonomy" id="7668"/>
    <lineage>
        <taxon>Eukaryota</taxon>
        <taxon>Metazoa</taxon>
        <taxon>Echinodermata</taxon>
        <taxon>Eleutherozoa</taxon>
        <taxon>Echinozoa</taxon>
        <taxon>Echinoidea</taxon>
        <taxon>Euechinoidea</taxon>
        <taxon>Echinacea</taxon>
        <taxon>Camarodonta</taxon>
        <taxon>Echinidea</taxon>
        <taxon>Strongylocentrotidae</taxon>
        <taxon>Strongylocentrotus</taxon>
    </lineage>
</organism>
<feature type="region of interest" description="Disordered" evidence="3">
    <location>
        <begin position="390"/>
        <end position="414"/>
    </location>
</feature>
<feature type="region of interest" description="Disordered" evidence="3">
    <location>
        <begin position="558"/>
        <end position="585"/>
    </location>
</feature>
<evidence type="ECO:0000313" key="7">
    <source>
        <dbReference type="Proteomes" id="UP000007110"/>
    </source>
</evidence>
<feature type="region of interest" description="Disordered" evidence="3">
    <location>
        <begin position="655"/>
        <end position="684"/>
    </location>
</feature>
<sequence>MIPCEPKGEEAAAAFPIMEDYNMTFTAYAWIFEEFYKILPYNHKAQCMEDIMSSTGAIDAMSEEIIKPTQQYERAKSPPLTEGSVTGVPDRSEVTEAGSDIMMEPCETSSVTSEKSGVREENGNTGVTGGIGSDKHGRKNPLSPSQQRKNVVGKAASGKPLPLGPPPKLPPKPPGLLKVKETGKAPPLKQKPAVLPKGKGLKDKTKSTSQESVVQHKVVITTVSNTNCEVSVKDTDVSGHSTDGGRPGGRTSPKANMVRTPPPPTPRNPVVMTRSLAGPLQHTKQLHDGIQRTCSSPLAAPNKAVNVTSSLDSETQHSTDHPHKPPKVMSRVHNIQDHLTHPSADVPAITKKLSVMDHHIKVRERAAVFEKIVQGISEETSILSLDIDAAGGRKRSARKPDAPLSPTSSITSRSGNHLMEREEMDIAKKSILTKSESLPVTGPALPIPLPRSNRTLIKDSNETSIQSEVDRPTPQPRISLGQIANTEPASAAETLNIESANSDDIYDEVREFAHSDDVIASLANGDSEHNMYTYTIKSSVEHEVRENIYEDTLLPDTYMDSIPRLPPDPPSPGPTPLANTCQRPLSPLLPERGPPMRSAAAAEEMVVTDESASRERGSIYEVCLPEDDQSDDRTESVADTTTTENQVTLQEMPAQTPGDQIMPSKDEGEEAGLGTHKISRQRRLKKSATLSFRMRKLSIRKYISSLQQRVAVKMRSAEGSGLMQRRNGELKRQGRSLQDLDRVREEEKAQKEEEEEEAEKNGVYDVSQPVASGGHYMSLCDDQGSDGNEYEEVPIMLSSDEGQQREETSVELENHSASEQPSEDKEEDTNDIQVVTEGEYVELEEERRDSVDVFPDVNMRDRAKTSPETVQATGRQNLKKKKRHSEGAFEDFVPLFFKRDTPEGGKTTKDRVPRSKSNGSVSDDARPKSVGTSMMEDIRVIRAELDRRNARRLNDEKEEEEEKTAQLESHDQADNADPDTYQYVTEVNFENNENMSSDSGSDYEQVTGDMSPSAKNGHTSGASYDLEGHRRTLSREGSQASAGSGTSDYLMLFEDWKAVEENGLIVRRNKGSNEKKERRRVFPTDSSASDANMTQSTTQGSLDMQDLSDSQMSDENGVERSFDAPASPESTHSNGHKMLKQGGISLPGLEVTPPKMTPPEEARPPLPQRKKSAEKLALSPSAFSRKPSRFVAKEPLFQIYQADLRVRDSKVILRPRTARRSKKPPLPARSYLTNRNLPPPLPPHHPQANPLPPHHPQANPLPPHHPRANKPSLPVAPPPPLPARNSSNLSNISNISNITNRSLASTNSSNISQNALSTEIRVSLQKELFTKMNSSLETSKIENFTPINNNIRSGDSHKIMDNSRTCSGNSASENGNDVAEVSQSDEMEDPTYMSGNDEGSSSMYSCEEESLGEMDRNRTHGSSMETRSSQQSAESAEGAIDEDPIYQGGLGDPVYQPGTEDGIYQSGMDDPTYGGGQDEEEDGYDEFDDDFDDDDYYAPPSRDGPVREGSVVLRSYWCELPEVVSSGLLQNLTPEEKKMQEALFEIITSEASYLRSLNLVVNHFVEAPGLIGPQGVLKRPEHHSLFSNIKTVRDISERLLLDLEQHQQESILLSDVCRILHSHLKDQRFEQGFVTYCANNQYQVKMLYKFKDNVAVMNVLRELEASPECCSLDLLSFLMLPFQRITRLPLLLEAVISRAPEGSDMMSHAVDAFTAVRSMAEKCNDEAKRMEMIEEVTILARLLDFKQGIKKMDISQSSTIVKRGMLDSIVSQANILGGKKKPTTKRIYCIVFTDKVLLAKEKTKGEQKRFEVIDWCPRNLVQATLVDQPNMCSKLLDGVPPDCHCILTLNLLQNNQRKTNEFILNAKSLSERQRWMDALCPPTQTEDGERIYESWDCPQVLCVTDYEAKDRDELALEQSDRIDVYKKIDGWYEGQLVGSRERGWFPASCVQEVVNDHVRARILKNRHKILSMCEEQIRLAMVGPKVKQTQEDVLRSILQGGRKL</sequence>
<protein>
    <submittedName>
        <fullName evidence="6">Uncharacterized protein</fullName>
    </submittedName>
</protein>
<feature type="region of interest" description="Disordered" evidence="3">
    <location>
        <begin position="233"/>
        <end position="269"/>
    </location>
</feature>
<dbReference type="InterPro" id="IPR035899">
    <property type="entry name" value="DBL_dom_sf"/>
</dbReference>
<dbReference type="Gene3D" id="2.30.29.30">
    <property type="entry name" value="Pleckstrin-homology domain (PH domain)/Phosphotyrosine-binding domain (PTB)"/>
    <property type="match status" value="1"/>
</dbReference>
<feature type="region of interest" description="Disordered" evidence="3">
    <location>
        <begin position="1215"/>
        <end position="1288"/>
    </location>
</feature>
<dbReference type="OMA" id="YMESIPR"/>
<feature type="compositionally biased region" description="Polar residues" evidence="3">
    <location>
        <begin position="405"/>
        <end position="414"/>
    </location>
</feature>
<accession>A0A7M7NXL8</accession>
<dbReference type="PROSITE" id="PS50010">
    <property type="entry name" value="DH_2"/>
    <property type="match status" value="1"/>
</dbReference>
<reference evidence="6" key="2">
    <citation type="submission" date="2021-01" db="UniProtKB">
        <authorList>
            <consortium name="EnsemblMetazoa"/>
        </authorList>
    </citation>
    <scope>IDENTIFICATION</scope>
</reference>
<dbReference type="SUPFAM" id="SSF50729">
    <property type="entry name" value="PH domain-like"/>
    <property type="match status" value="1"/>
</dbReference>
<dbReference type="RefSeq" id="XP_030843092.1">
    <property type="nucleotide sequence ID" value="XM_030987232.1"/>
</dbReference>
<dbReference type="Gene3D" id="1.20.900.10">
    <property type="entry name" value="Dbl homology (DH) domain"/>
    <property type="match status" value="1"/>
</dbReference>
<feature type="compositionally biased region" description="Polar residues" evidence="3">
    <location>
        <begin position="1035"/>
        <end position="1046"/>
    </location>
</feature>
<feature type="region of interest" description="Disordered" evidence="3">
    <location>
        <begin position="1061"/>
        <end position="1186"/>
    </location>
</feature>
<feature type="compositionally biased region" description="Polar residues" evidence="3">
    <location>
        <begin position="1084"/>
        <end position="1100"/>
    </location>
</feature>
<dbReference type="KEGG" id="spu:754774"/>
<dbReference type="SUPFAM" id="SSF50044">
    <property type="entry name" value="SH3-domain"/>
    <property type="match status" value="1"/>
</dbReference>
<keyword evidence="1 2" id="KW-0728">SH3 domain</keyword>
<evidence type="ECO:0000256" key="1">
    <source>
        <dbReference type="ARBA" id="ARBA00022443"/>
    </source>
</evidence>
<dbReference type="CDD" id="cd01221">
    <property type="entry name" value="PH_ephexin"/>
    <property type="match status" value="1"/>
</dbReference>
<evidence type="ECO:0000259" key="4">
    <source>
        <dbReference type="PROSITE" id="PS50002"/>
    </source>
</evidence>
<dbReference type="PROSITE" id="PS50002">
    <property type="entry name" value="SH3"/>
    <property type="match status" value="1"/>
</dbReference>
<keyword evidence="7" id="KW-1185">Reference proteome</keyword>
<feature type="region of interest" description="Disordered" evidence="3">
    <location>
        <begin position="70"/>
        <end position="210"/>
    </location>
</feature>
<feature type="compositionally biased region" description="Basic and acidic residues" evidence="3">
    <location>
        <begin position="802"/>
        <end position="816"/>
    </location>
</feature>
<dbReference type="Pfam" id="PF00621">
    <property type="entry name" value="RhoGEF"/>
    <property type="match status" value="1"/>
</dbReference>
<evidence type="ECO:0000313" key="6">
    <source>
        <dbReference type="EnsemblMetazoa" id="XP_030843091"/>
    </source>
</evidence>
<feature type="compositionally biased region" description="Polar residues" evidence="3">
    <location>
        <begin position="866"/>
        <end position="876"/>
    </location>
</feature>
<dbReference type="EnsemblMetazoa" id="XM_030987231">
    <property type="protein sequence ID" value="XP_030843091"/>
    <property type="gene ID" value="LOC754774"/>
</dbReference>
<feature type="compositionally biased region" description="Basic and acidic residues" evidence="3">
    <location>
        <begin position="963"/>
        <end position="973"/>
    </location>
</feature>
<dbReference type="Gene3D" id="2.30.30.40">
    <property type="entry name" value="SH3 Domains"/>
    <property type="match status" value="1"/>
</dbReference>
<dbReference type="RefSeq" id="XP_030843091.1">
    <property type="nucleotide sequence ID" value="XM_030987231.1"/>
</dbReference>
<evidence type="ECO:0000256" key="3">
    <source>
        <dbReference type="SAM" id="MobiDB-lite"/>
    </source>
</evidence>
<feature type="compositionally biased region" description="Basic and acidic residues" evidence="3">
    <location>
        <begin position="897"/>
        <end position="913"/>
    </location>
</feature>
<feature type="compositionally biased region" description="Basic and acidic residues" evidence="3">
    <location>
        <begin position="726"/>
        <end position="751"/>
    </location>
</feature>
<feature type="domain" description="SH3" evidence="4">
    <location>
        <begin position="1895"/>
        <end position="1955"/>
    </location>
</feature>
<dbReference type="InterPro" id="IPR036028">
    <property type="entry name" value="SH3-like_dom_sf"/>
</dbReference>
<evidence type="ECO:0000259" key="5">
    <source>
        <dbReference type="PROSITE" id="PS50010"/>
    </source>
</evidence>
<dbReference type="InterPro" id="IPR047271">
    <property type="entry name" value="Ephexin-like"/>
</dbReference>
<dbReference type="CDD" id="cd00160">
    <property type="entry name" value="RhoGEF"/>
    <property type="match status" value="1"/>
</dbReference>
<reference evidence="7" key="1">
    <citation type="submission" date="2015-02" db="EMBL/GenBank/DDBJ databases">
        <title>Genome sequencing for Strongylocentrotus purpuratus.</title>
        <authorList>
            <person name="Murali S."/>
            <person name="Liu Y."/>
            <person name="Vee V."/>
            <person name="English A."/>
            <person name="Wang M."/>
            <person name="Skinner E."/>
            <person name="Han Y."/>
            <person name="Muzny D.M."/>
            <person name="Worley K.C."/>
            <person name="Gibbs R.A."/>
        </authorList>
    </citation>
    <scope>NUCLEOTIDE SEQUENCE</scope>
</reference>
<feature type="compositionally biased region" description="Polar residues" evidence="3">
    <location>
        <begin position="1393"/>
        <end position="1404"/>
    </location>
</feature>
<feature type="compositionally biased region" description="Polar residues" evidence="3">
    <location>
        <begin position="982"/>
        <end position="1022"/>
    </location>
</feature>
<feature type="compositionally biased region" description="Pro residues" evidence="3">
    <location>
        <begin position="564"/>
        <end position="575"/>
    </location>
</feature>
<dbReference type="InterPro" id="IPR000219">
    <property type="entry name" value="DH_dom"/>
</dbReference>
<dbReference type="GO" id="GO:0005085">
    <property type="term" value="F:guanyl-nucleotide exchange factor activity"/>
    <property type="evidence" value="ECO:0007669"/>
    <property type="project" value="InterPro"/>
</dbReference>
<proteinExistence type="predicted"/>
<dbReference type="InParanoid" id="A0A7M7NXL8"/>
<dbReference type="PANTHER" id="PTHR12845:SF5">
    <property type="entry name" value="EPHEXIN, ISOFORM D"/>
    <property type="match status" value="1"/>
</dbReference>
<feature type="domain" description="DH" evidence="5">
    <location>
        <begin position="1538"/>
        <end position="1726"/>
    </location>
</feature>
<feature type="region of interest" description="Disordered" evidence="3">
    <location>
        <begin position="715"/>
        <end position="1046"/>
    </location>
</feature>
<dbReference type="GO" id="GO:0032956">
    <property type="term" value="P:regulation of actin cytoskeleton organization"/>
    <property type="evidence" value="ECO:0000318"/>
    <property type="project" value="GO_Central"/>
</dbReference>
<dbReference type="PANTHER" id="PTHR12845">
    <property type="entry name" value="GUANINE NUCLEOTIDE EXCHANGE FACTOR"/>
    <property type="match status" value="1"/>
</dbReference>
<feature type="compositionally biased region" description="Pro residues" evidence="3">
    <location>
        <begin position="162"/>
        <end position="174"/>
    </location>
</feature>
<feature type="compositionally biased region" description="Acidic residues" evidence="3">
    <location>
        <begin position="1477"/>
        <end position="1496"/>
    </location>
</feature>
<evidence type="ECO:0000256" key="2">
    <source>
        <dbReference type="PROSITE-ProRule" id="PRU00192"/>
    </source>
</evidence>
<feature type="region of interest" description="Disordered" evidence="3">
    <location>
        <begin position="1364"/>
        <end position="1505"/>
    </location>
</feature>
<dbReference type="EnsemblMetazoa" id="XM_030987232">
    <property type="protein sequence ID" value="XP_030843092"/>
    <property type="gene ID" value="LOC754774"/>
</dbReference>
<dbReference type="OrthoDB" id="27593at2759"/>
<dbReference type="InterPro" id="IPR047270">
    <property type="entry name" value="PH_ephexin"/>
</dbReference>
<dbReference type="SMART" id="SM00325">
    <property type="entry name" value="RhoGEF"/>
    <property type="match status" value="1"/>
</dbReference>
<dbReference type="Pfam" id="PF00018">
    <property type="entry name" value="SH3_1"/>
    <property type="match status" value="1"/>
</dbReference>
<name>A0A7M7NXL8_STRPU</name>
<feature type="compositionally biased region" description="Low complexity" evidence="3">
    <location>
        <begin position="1428"/>
        <end position="1437"/>
    </location>
</feature>
<dbReference type="GeneID" id="754774"/>
<dbReference type="InterPro" id="IPR011993">
    <property type="entry name" value="PH-like_dom_sf"/>
</dbReference>
<feature type="compositionally biased region" description="Pro residues" evidence="3">
    <location>
        <begin position="1237"/>
        <end position="1263"/>
    </location>
</feature>